<comment type="caution">
    <text evidence="9">The sequence shown here is derived from an EMBL/GenBank/DDBJ whole genome shotgun (WGS) entry which is preliminary data.</text>
</comment>
<evidence type="ECO:0000313" key="10">
    <source>
        <dbReference type="Proteomes" id="UP001218246"/>
    </source>
</evidence>
<protein>
    <submittedName>
        <fullName evidence="9">GerAB/ArcD/ProY family transporter</fullName>
    </submittedName>
</protein>
<comment type="subcellular location">
    <subcellularLocation>
        <location evidence="1">Membrane</location>
        <topology evidence="1">Multi-pass membrane protein</topology>
    </subcellularLocation>
</comment>
<evidence type="ECO:0000256" key="2">
    <source>
        <dbReference type="ARBA" id="ARBA00007998"/>
    </source>
</evidence>
<organism evidence="9 10">
    <name type="scientific">Ectobacillus antri</name>
    <dbReference type="NCBI Taxonomy" id="2486280"/>
    <lineage>
        <taxon>Bacteria</taxon>
        <taxon>Bacillati</taxon>
        <taxon>Bacillota</taxon>
        <taxon>Bacilli</taxon>
        <taxon>Bacillales</taxon>
        <taxon>Bacillaceae</taxon>
        <taxon>Ectobacillus</taxon>
    </lineage>
</organism>
<proteinExistence type="inferred from homology"/>
<dbReference type="EMBL" id="JARULN010000015">
    <property type="protein sequence ID" value="MDG5754938.1"/>
    <property type="molecule type" value="Genomic_DNA"/>
</dbReference>
<dbReference type="Pfam" id="PF03845">
    <property type="entry name" value="Spore_permease"/>
    <property type="match status" value="1"/>
</dbReference>
<dbReference type="Proteomes" id="UP001218246">
    <property type="component" value="Unassembled WGS sequence"/>
</dbReference>
<dbReference type="NCBIfam" id="TIGR00912">
    <property type="entry name" value="2A0309"/>
    <property type="match status" value="1"/>
</dbReference>
<evidence type="ECO:0000256" key="3">
    <source>
        <dbReference type="ARBA" id="ARBA00022448"/>
    </source>
</evidence>
<evidence type="ECO:0000256" key="1">
    <source>
        <dbReference type="ARBA" id="ARBA00004141"/>
    </source>
</evidence>
<feature type="transmembrane region" description="Helical" evidence="8">
    <location>
        <begin position="215"/>
        <end position="242"/>
    </location>
</feature>
<evidence type="ECO:0000256" key="6">
    <source>
        <dbReference type="ARBA" id="ARBA00022989"/>
    </source>
</evidence>
<comment type="similarity">
    <text evidence="2">Belongs to the amino acid-polyamine-organocation (APC) superfamily. Spore germination protein (SGP) (TC 2.A.3.9) family.</text>
</comment>
<name>A0ABT6H821_9BACI</name>
<evidence type="ECO:0000256" key="8">
    <source>
        <dbReference type="SAM" id="Phobius"/>
    </source>
</evidence>
<feature type="transmembrane region" description="Helical" evidence="8">
    <location>
        <begin position="72"/>
        <end position="92"/>
    </location>
</feature>
<gene>
    <name evidence="9" type="ORF">P6P90_13320</name>
</gene>
<feature type="transmembrane region" description="Helical" evidence="8">
    <location>
        <begin position="339"/>
        <end position="359"/>
    </location>
</feature>
<feature type="transmembrane region" description="Helical" evidence="8">
    <location>
        <begin position="142"/>
        <end position="164"/>
    </location>
</feature>
<feature type="transmembrane region" description="Helical" evidence="8">
    <location>
        <begin position="268"/>
        <end position="291"/>
    </location>
</feature>
<sequence length="363" mass="40136">MQRMNISGKQLFALMFLFEIGSSIVVSLGTEAKQDAWLAVLLGMLGGLPLFAVYAYLYYVHNMALTSYLRKLLGTWLGGTISVIYILYFFYISARVLRDFGELLTTSSLNNTPLIVVMVVMMVTVLFSVCNGFEVFARAGSLLFIASLLIGGMTLVAMLLSGIIHVERLLPMLENGITPVIKAAFPLIYTFPFGEMIVFTMLMQHTNNRKSAIRAGFAAIIVSGIVLSVTIILNICILGVTYTEIVQFPLLLSVSRVRIGEIIQRLDAVALSALIVGGFVKISIFFYAGALGIKDVFKLKTKYCHIITIIIAAILIIYIPHMASNFSEHILVGLEVVPYYLHLPLQTGVPLLLLLITLIKRRR</sequence>
<feature type="transmembrane region" description="Helical" evidence="8">
    <location>
        <begin position="36"/>
        <end position="60"/>
    </location>
</feature>
<evidence type="ECO:0000313" key="9">
    <source>
        <dbReference type="EMBL" id="MDG5754938.1"/>
    </source>
</evidence>
<feature type="transmembrane region" description="Helical" evidence="8">
    <location>
        <begin position="12"/>
        <end position="30"/>
    </location>
</feature>
<feature type="transmembrane region" description="Helical" evidence="8">
    <location>
        <begin position="303"/>
        <end position="319"/>
    </location>
</feature>
<evidence type="ECO:0000256" key="4">
    <source>
        <dbReference type="ARBA" id="ARBA00022544"/>
    </source>
</evidence>
<evidence type="ECO:0000256" key="7">
    <source>
        <dbReference type="ARBA" id="ARBA00023136"/>
    </source>
</evidence>
<feature type="transmembrane region" description="Helical" evidence="8">
    <location>
        <begin position="184"/>
        <end position="203"/>
    </location>
</feature>
<keyword evidence="6 8" id="KW-1133">Transmembrane helix</keyword>
<feature type="transmembrane region" description="Helical" evidence="8">
    <location>
        <begin position="112"/>
        <end position="130"/>
    </location>
</feature>
<dbReference type="InterPro" id="IPR004761">
    <property type="entry name" value="Spore_GerAB"/>
</dbReference>
<keyword evidence="4" id="KW-0309">Germination</keyword>
<dbReference type="PANTHER" id="PTHR34975">
    <property type="entry name" value="SPORE GERMINATION PROTEIN A2"/>
    <property type="match status" value="1"/>
</dbReference>
<keyword evidence="3" id="KW-0813">Transport</keyword>
<keyword evidence="10" id="KW-1185">Reference proteome</keyword>
<dbReference type="RefSeq" id="WP_278018526.1">
    <property type="nucleotide sequence ID" value="NZ_JARRRY010000019.1"/>
</dbReference>
<keyword evidence="5 8" id="KW-0812">Transmembrane</keyword>
<evidence type="ECO:0000256" key="5">
    <source>
        <dbReference type="ARBA" id="ARBA00022692"/>
    </source>
</evidence>
<dbReference type="PANTHER" id="PTHR34975:SF2">
    <property type="entry name" value="SPORE GERMINATION PROTEIN A2"/>
    <property type="match status" value="1"/>
</dbReference>
<accession>A0ABT6H821</accession>
<keyword evidence="7 8" id="KW-0472">Membrane</keyword>
<reference evidence="9 10" key="1">
    <citation type="submission" date="2023-04" db="EMBL/GenBank/DDBJ databases">
        <title>Ectobacillus antri isolated from activated sludge.</title>
        <authorList>
            <person name="Yan P."/>
            <person name="Liu X."/>
        </authorList>
    </citation>
    <scope>NUCLEOTIDE SEQUENCE [LARGE SCALE GENOMIC DNA]</scope>
    <source>
        <strain evidence="9 10">C18H</strain>
    </source>
</reference>